<dbReference type="AlphaFoldDB" id="A0A2J6RMX6"/>
<feature type="transmembrane region" description="Helical" evidence="1">
    <location>
        <begin position="411"/>
        <end position="435"/>
    </location>
</feature>
<dbReference type="Proteomes" id="UP000235786">
    <property type="component" value="Unassembled WGS sequence"/>
</dbReference>
<reference evidence="3 4" key="1">
    <citation type="submission" date="2016-04" db="EMBL/GenBank/DDBJ databases">
        <title>A degradative enzymes factory behind the ericoid mycorrhizal symbiosis.</title>
        <authorList>
            <consortium name="DOE Joint Genome Institute"/>
            <person name="Martino E."/>
            <person name="Morin E."/>
            <person name="Grelet G."/>
            <person name="Kuo A."/>
            <person name="Kohler A."/>
            <person name="Daghino S."/>
            <person name="Barry K."/>
            <person name="Choi C."/>
            <person name="Cichocki N."/>
            <person name="Clum A."/>
            <person name="Copeland A."/>
            <person name="Hainaut M."/>
            <person name="Haridas S."/>
            <person name="Labutti K."/>
            <person name="Lindquist E."/>
            <person name="Lipzen A."/>
            <person name="Khouja H.-R."/>
            <person name="Murat C."/>
            <person name="Ohm R."/>
            <person name="Olson A."/>
            <person name="Spatafora J."/>
            <person name="Veneault-Fourrey C."/>
            <person name="Henrissat B."/>
            <person name="Grigoriev I."/>
            <person name="Martin F."/>
            <person name="Perotto S."/>
        </authorList>
    </citation>
    <scope>NUCLEOTIDE SEQUENCE [LARGE SCALE GENOMIC DNA]</scope>
    <source>
        <strain evidence="3 4">F</strain>
    </source>
</reference>
<feature type="transmembrane region" description="Helical" evidence="1">
    <location>
        <begin position="532"/>
        <end position="557"/>
    </location>
</feature>
<feature type="transmembrane region" description="Helical" evidence="1">
    <location>
        <begin position="632"/>
        <end position="653"/>
    </location>
</feature>
<keyword evidence="1" id="KW-0812">Transmembrane</keyword>
<dbReference type="OrthoDB" id="5392263at2759"/>
<sequence length="758" mass="85483">MALRSLIRMFQLLLVTVAVLSTALSATLQEQGNYTSLSDAFEQLANLTYLPNSGDPFSGSQNFTYCCLLAVNASLEVINGYIVEKTPCYIKSSVDDLLTAAREGQFPCGAVWDGNYIGAPVVEVPYTWVKETCPGWQLSTSASQSQWLSPFVGFLLPAIVFCLAIPRRRKLAVWQQLFVPDLSRAISWILAPFAMIFAGVCVVCDTVIWLSMCFAFPSPMLLSGFYEAYLDYNVINFLQDKTENFRLTLDMRARLLFVILCGNLDLEPKARKSDRKFIEWNTIHHNNNNHWPDFASTKKLNASSPWTYVQTLVHPIRTYRDSDILTSRQWPLHDERCSLPNCTNLKCKEIPLPRNSQVLRDIGRTKTRLRTMLACQYSFGATIGCPIVFFLGTFIFTIVTVLSDLGDSDTSIALAFGMWYMIIPHLSIVSGLLLAGNNPNTFEGVVAHEFGDVEDPQTFEELHFGTRVLELAYNSRYKPAWSWLRGRSKRDWVRKAWKTYELRPSAATKGDAVLDEDMAALRTITTLSITGWAVVISLTLLLMGVPFVLAFLTAFYTPQVGVSCRSLTFIVYTITQIFQILLWMWAFAGLPHQGEFFSLLRKDGFLDGTGFFTPTEMGTLWSKDTFFSFRSAWAIVWYSLATAFGIGGVFTSIGGTMMQLMGVYRSGKCDVNVEWWTKPDAETGVILSTNYTLEIEDANRYWKSCGITAVLFLGTVAFCGWWYQRRLRGLFRRLVNDLGNPKTDREDVKAAMIVSNGK</sequence>
<keyword evidence="1" id="KW-1133">Transmembrane helix</keyword>
<feature type="transmembrane region" description="Helical" evidence="1">
    <location>
        <begin position="374"/>
        <end position="399"/>
    </location>
</feature>
<keyword evidence="2" id="KW-0732">Signal</keyword>
<feature type="signal peptide" evidence="2">
    <location>
        <begin position="1"/>
        <end position="25"/>
    </location>
</feature>
<feature type="transmembrane region" description="Helical" evidence="1">
    <location>
        <begin position="147"/>
        <end position="165"/>
    </location>
</feature>
<evidence type="ECO:0000313" key="4">
    <source>
        <dbReference type="Proteomes" id="UP000235786"/>
    </source>
</evidence>
<gene>
    <name evidence="3" type="ORF">L207DRAFT_583705</name>
</gene>
<evidence type="ECO:0000256" key="1">
    <source>
        <dbReference type="SAM" id="Phobius"/>
    </source>
</evidence>
<dbReference type="EMBL" id="KZ613946">
    <property type="protein sequence ID" value="PMD39860.1"/>
    <property type="molecule type" value="Genomic_DNA"/>
</dbReference>
<name>A0A2J6RMX6_HYAVF</name>
<keyword evidence="1" id="KW-0472">Membrane</keyword>
<feature type="transmembrane region" description="Helical" evidence="1">
    <location>
        <begin position="186"/>
        <end position="212"/>
    </location>
</feature>
<accession>A0A2J6RMX6</accession>
<organism evidence="3 4">
    <name type="scientific">Hyaloscypha variabilis (strain UAMH 11265 / GT02V1 / F)</name>
    <name type="common">Meliniomyces variabilis</name>
    <dbReference type="NCBI Taxonomy" id="1149755"/>
    <lineage>
        <taxon>Eukaryota</taxon>
        <taxon>Fungi</taxon>
        <taxon>Dikarya</taxon>
        <taxon>Ascomycota</taxon>
        <taxon>Pezizomycotina</taxon>
        <taxon>Leotiomycetes</taxon>
        <taxon>Helotiales</taxon>
        <taxon>Hyaloscyphaceae</taxon>
        <taxon>Hyaloscypha</taxon>
        <taxon>Hyaloscypha variabilis</taxon>
    </lineage>
</organism>
<protein>
    <submittedName>
        <fullName evidence="3">Uncharacterized protein</fullName>
    </submittedName>
</protein>
<feature type="transmembrane region" description="Helical" evidence="1">
    <location>
        <begin position="569"/>
        <end position="590"/>
    </location>
</feature>
<evidence type="ECO:0000256" key="2">
    <source>
        <dbReference type="SAM" id="SignalP"/>
    </source>
</evidence>
<evidence type="ECO:0000313" key="3">
    <source>
        <dbReference type="EMBL" id="PMD39860.1"/>
    </source>
</evidence>
<proteinExistence type="predicted"/>
<feature type="chain" id="PRO_5014410361" evidence="2">
    <location>
        <begin position="26"/>
        <end position="758"/>
    </location>
</feature>
<feature type="transmembrane region" description="Helical" evidence="1">
    <location>
        <begin position="701"/>
        <end position="723"/>
    </location>
</feature>
<keyword evidence="4" id="KW-1185">Reference proteome</keyword>